<dbReference type="SUPFAM" id="SSF54637">
    <property type="entry name" value="Thioesterase/thiol ester dehydrase-isomerase"/>
    <property type="match status" value="1"/>
</dbReference>
<reference evidence="2 3" key="1">
    <citation type="submission" date="2020-08" db="EMBL/GenBank/DDBJ databases">
        <title>Genomic Encyclopedia of Type Strains, Phase III (KMG-III): the genomes of soil and plant-associated and newly described type strains.</title>
        <authorList>
            <person name="Whitman W."/>
        </authorList>
    </citation>
    <scope>NUCLEOTIDE SEQUENCE [LARGE SCALE GENOMIC DNA]</scope>
    <source>
        <strain evidence="2 3">CECT 8799</strain>
    </source>
</reference>
<dbReference type="RefSeq" id="WP_183460379.1">
    <property type="nucleotide sequence ID" value="NZ_JACHWZ010000011.1"/>
</dbReference>
<evidence type="ECO:0000313" key="3">
    <source>
        <dbReference type="Proteomes" id="UP000535937"/>
    </source>
</evidence>
<sequence length="152" mass="17391">MSTLIPREKIRDYIGYTTEPTDWLLIDQQRIDAFAECTLDRQFIHVDPEAAKMTPFGGTIAHGFLTLSLLSYFAGKLRVEIENMQMGVNYGLDKVRFINPVKVNSRVRVHAKVLDILEKNPGQYQLKLEVTMEIDGGDKPALVAEWLFMQFV</sequence>
<dbReference type="InterPro" id="IPR002539">
    <property type="entry name" value="MaoC-like_dom"/>
</dbReference>
<dbReference type="PANTHER" id="PTHR42993:SF1">
    <property type="entry name" value="MAOC-LIKE DEHYDRATASE DOMAIN-CONTAINING PROTEIN"/>
    <property type="match status" value="1"/>
</dbReference>
<gene>
    <name evidence="2" type="ORF">FHS09_002551</name>
</gene>
<protein>
    <submittedName>
        <fullName evidence="2">Acyl dehydratase</fullName>
    </submittedName>
</protein>
<comment type="caution">
    <text evidence="2">The sequence shown here is derived from an EMBL/GenBank/DDBJ whole genome shotgun (WGS) entry which is preliminary data.</text>
</comment>
<proteinExistence type="predicted"/>
<organism evidence="2 3">
    <name type="scientific">Microbulbifer rhizosphaerae</name>
    <dbReference type="NCBI Taxonomy" id="1562603"/>
    <lineage>
        <taxon>Bacteria</taxon>
        <taxon>Pseudomonadati</taxon>
        <taxon>Pseudomonadota</taxon>
        <taxon>Gammaproteobacteria</taxon>
        <taxon>Cellvibrionales</taxon>
        <taxon>Microbulbiferaceae</taxon>
        <taxon>Microbulbifer</taxon>
    </lineage>
</organism>
<evidence type="ECO:0000259" key="1">
    <source>
        <dbReference type="Pfam" id="PF01575"/>
    </source>
</evidence>
<evidence type="ECO:0000313" key="2">
    <source>
        <dbReference type="EMBL" id="MBB3061711.1"/>
    </source>
</evidence>
<dbReference type="InterPro" id="IPR039375">
    <property type="entry name" value="NodN-like"/>
</dbReference>
<dbReference type="EMBL" id="JACHWZ010000011">
    <property type="protein sequence ID" value="MBB3061711.1"/>
    <property type="molecule type" value="Genomic_DNA"/>
</dbReference>
<dbReference type="PANTHER" id="PTHR42993">
    <property type="entry name" value="MAOC-LIKE DEHYDRATASE DOMAIN-CONTAINING PROTEIN"/>
    <property type="match status" value="1"/>
</dbReference>
<name>A0A7W4WCG8_9GAMM</name>
<dbReference type="Proteomes" id="UP000535937">
    <property type="component" value="Unassembled WGS sequence"/>
</dbReference>
<dbReference type="Gene3D" id="3.10.129.10">
    <property type="entry name" value="Hotdog Thioesterase"/>
    <property type="match status" value="1"/>
</dbReference>
<dbReference type="AlphaFoldDB" id="A0A7W4WCG8"/>
<dbReference type="Pfam" id="PF01575">
    <property type="entry name" value="MaoC_dehydratas"/>
    <property type="match status" value="1"/>
</dbReference>
<dbReference type="CDD" id="cd03450">
    <property type="entry name" value="NodN"/>
    <property type="match status" value="1"/>
</dbReference>
<accession>A0A7W4WCG8</accession>
<keyword evidence="3" id="KW-1185">Reference proteome</keyword>
<feature type="domain" description="MaoC-like" evidence="1">
    <location>
        <begin position="15"/>
        <end position="119"/>
    </location>
</feature>
<dbReference type="InterPro" id="IPR029069">
    <property type="entry name" value="HotDog_dom_sf"/>
</dbReference>